<keyword evidence="1" id="KW-1133">Transmembrane helix</keyword>
<dbReference type="SUPFAM" id="SSF109604">
    <property type="entry name" value="HD-domain/PDEase-like"/>
    <property type="match status" value="1"/>
</dbReference>
<dbReference type="CDD" id="cd00077">
    <property type="entry name" value="HDc"/>
    <property type="match status" value="1"/>
</dbReference>
<dbReference type="InterPro" id="IPR006674">
    <property type="entry name" value="HD_domain"/>
</dbReference>
<feature type="transmembrane region" description="Helical" evidence="1">
    <location>
        <begin position="160"/>
        <end position="179"/>
    </location>
</feature>
<feature type="transmembrane region" description="Helical" evidence="1">
    <location>
        <begin position="40"/>
        <end position="57"/>
    </location>
</feature>
<reference evidence="3 4" key="1">
    <citation type="submission" date="2020-04" db="EMBL/GenBank/DDBJ databases">
        <title>Knoellia sp. isolate from air conditioner.</title>
        <authorList>
            <person name="Chea S."/>
            <person name="Kim D.-U."/>
        </authorList>
    </citation>
    <scope>NUCLEOTIDE SEQUENCE [LARGE SCALE GENOMIC DNA]</scope>
    <source>
        <strain evidence="3 4">DB2414S</strain>
    </source>
</reference>
<dbReference type="RefSeq" id="WP_171242776.1">
    <property type="nucleotide sequence ID" value="NZ_JABEPQ010000001.1"/>
</dbReference>
<dbReference type="Gene3D" id="1.10.3210.10">
    <property type="entry name" value="Hypothetical protein af1432"/>
    <property type="match status" value="1"/>
</dbReference>
<evidence type="ECO:0000259" key="2">
    <source>
        <dbReference type="SMART" id="SM00471"/>
    </source>
</evidence>
<dbReference type="EMBL" id="JABEPQ010000001">
    <property type="protein sequence ID" value="NNM45794.1"/>
    <property type="molecule type" value="Genomic_DNA"/>
</dbReference>
<accession>A0A849HGT4</accession>
<evidence type="ECO:0000256" key="1">
    <source>
        <dbReference type="SAM" id="Phobius"/>
    </source>
</evidence>
<dbReference type="PANTHER" id="PTHR45228:SF4">
    <property type="entry name" value="LIPOPROTEIN"/>
    <property type="match status" value="1"/>
</dbReference>
<evidence type="ECO:0000313" key="4">
    <source>
        <dbReference type="Proteomes" id="UP000588586"/>
    </source>
</evidence>
<organism evidence="3 4">
    <name type="scientific">Knoellia koreensis</name>
    <dbReference type="NCBI Taxonomy" id="2730921"/>
    <lineage>
        <taxon>Bacteria</taxon>
        <taxon>Bacillati</taxon>
        <taxon>Actinomycetota</taxon>
        <taxon>Actinomycetes</taxon>
        <taxon>Micrococcales</taxon>
        <taxon>Intrasporangiaceae</taxon>
        <taxon>Knoellia</taxon>
    </lineage>
</organism>
<keyword evidence="4" id="KW-1185">Reference proteome</keyword>
<evidence type="ECO:0000313" key="3">
    <source>
        <dbReference type="EMBL" id="NNM45794.1"/>
    </source>
</evidence>
<dbReference type="Proteomes" id="UP000588586">
    <property type="component" value="Unassembled WGS sequence"/>
</dbReference>
<keyword evidence="1" id="KW-0472">Membrane</keyword>
<name>A0A849HGT4_9MICO</name>
<dbReference type="AlphaFoldDB" id="A0A849HGT4"/>
<dbReference type="Pfam" id="PF01966">
    <property type="entry name" value="HD"/>
    <property type="match status" value="1"/>
</dbReference>
<dbReference type="SMART" id="SM00471">
    <property type="entry name" value="HDc"/>
    <property type="match status" value="1"/>
</dbReference>
<protein>
    <submittedName>
        <fullName evidence="3">HD domain-containing protein</fullName>
    </submittedName>
</protein>
<feature type="transmembrane region" description="Helical" evidence="1">
    <location>
        <begin position="223"/>
        <end position="243"/>
    </location>
</feature>
<dbReference type="PANTHER" id="PTHR45228">
    <property type="entry name" value="CYCLIC DI-GMP PHOSPHODIESTERASE TM_0186-RELATED"/>
    <property type="match status" value="1"/>
</dbReference>
<gene>
    <name evidence="3" type="ORF">HJG52_07215</name>
</gene>
<feature type="domain" description="HD/PDEase" evidence="2">
    <location>
        <begin position="267"/>
        <end position="396"/>
    </location>
</feature>
<dbReference type="InterPro" id="IPR003607">
    <property type="entry name" value="HD/PDEase_dom"/>
</dbReference>
<proteinExistence type="predicted"/>
<sequence>MTRRWRGAAVLSAVIALVGASVVLVSTALAAPELKVLSSAVVGRLALFFVVISLGELARVTILTGRESAPMSTAAALGLATSTLIDPGDAPVSSAVITCTISWAMLVGAILRRTRTRAQWGDTMARIAGAAMAPLLYRWVEYDGRTLVEWQQVWEHKRWLVALAMVAVGGVAMAVDLILEATMRAGRQDAPLLRSIADEFRSAGGLATALATSGALISLGEYALGMLALPLFLFPLALTYFAVQRFASIRRTYRQTIGALSSLTDVAGYTTDAHGSRVAELSTAIGRDLGMSANDLTDLEYAALLHDLGQVGLREPIPHGATVMAAPADQRRIALDGAEIVRTTGVLDEVAAVLEAQTTPYRQVREFGQDLPLSSRIIKVANAYDDLAGPDGIGDERAMERIHLGLGYEYDPRVVESLSRVLARRRRTSGN</sequence>
<dbReference type="InterPro" id="IPR052020">
    <property type="entry name" value="Cyclic_di-GMP/3'3'-cGAMP_PDE"/>
</dbReference>
<keyword evidence="1" id="KW-0812">Transmembrane</keyword>
<comment type="caution">
    <text evidence="3">The sequence shown here is derived from an EMBL/GenBank/DDBJ whole genome shotgun (WGS) entry which is preliminary data.</text>
</comment>